<name>A0ABW3CB34_9ACTN</name>
<feature type="transmembrane region" description="Helical" evidence="1">
    <location>
        <begin position="17"/>
        <end position="39"/>
    </location>
</feature>
<evidence type="ECO:0008006" key="4">
    <source>
        <dbReference type="Google" id="ProtNLM"/>
    </source>
</evidence>
<evidence type="ECO:0000256" key="1">
    <source>
        <dbReference type="SAM" id="Phobius"/>
    </source>
</evidence>
<evidence type="ECO:0000313" key="3">
    <source>
        <dbReference type="Proteomes" id="UP001597083"/>
    </source>
</evidence>
<dbReference type="Proteomes" id="UP001597083">
    <property type="component" value="Unassembled WGS sequence"/>
</dbReference>
<evidence type="ECO:0000313" key="2">
    <source>
        <dbReference type="EMBL" id="MFD0851740.1"/>
    </source>
</evidence>
<sequence>RGRDATRVPVGYQAGRWAVLAGLSVLTLATLTGTIVAAAERLQAPSFTFSTFPPTFPPF</sequence>
<dbReference type="EMBL" id="JBHTIR010000742">
    <property type="protein sequence ID" value="MFD0851740.1"/>
    <property type="molecule type" value="Genomic_DNA"/>
</dbReference>
<protein>
    <recommendedName>
        <fullName evidence="4">M56 family peptidase</fullName>
    </recommendedName>
</protein>
<keyword evidence="1" id="KW-1133">Transmembrane helix</keyword>
<keyword evidence="1" id="KW-0812">Transmembrane</keyword>
<comment type="caution">
    <text evidence="2">The sequence shown here is derived from an EMBL/GenBank/DDBJ whole genome shotgun (WGS) entry which is preliminary data.</text>
</comment>
<proteinExistence type="predicted"/>
<accession>A0ABW3CB34</accession>
<keyword evidence="3" id="KW-1185">Reference proteome</keyword>
<keyword evidence="1" id="KW-0472">Membrane</keyword>
<reference evidence="3" key="1">
    <citation type="journal article" date="2019" name="Int. J. Syst. Evol. Microbiol.">
        <title>The Global Catalogue of Microorganisms (GCM) 10K type strain sequencing project: providing services to taxonomists for standard genome sequencing and annotation.</title>
        <authorList>
            <consortium name="The Broad Institute Genomics Platform"/>
            <consortium name="The Broad Institute Genome Sequencing Center for Infectious Disease"/>
            <person name="Wu L."/>
            <person name="Ma J."/>
        </authorList>
    </citation>
    <scope>NUCLEOTIDE SEQUENCE [LARGE SCALE GENOMIC DNA]</scope>
    <source>
        <strain evidence="3">JCM 31696</strain>
    </source>
</reference>
<gene>
    <name evidence="2" type="ORF">ACFQ07_05890</name>
</gene>
<feature type="non-terminal residue" evidence="2">
    <location>
        <position position="1"/>
    </location>
</feature>
<organism evidence="2 3">
    <name type="scientific">Actinomadura adrarensis</name>
    <dbReference type="NCBI Taxonomy" id="1819600"/>
    <lineage>
        <taxon>Bacteria</taxon>
        <taxon>Bacillati</taxon>
        <taxon>Actinomycetota</taxon>
        <taxon>Actinomycetes</taxon>
        <taxon>Streptosporangiales</taxon>
        <taxon>Thermomonosporaceae</taxon>
        <taxon>Actinomadura</taxon>
    </lineage>
</organism>